<evidence type="ECO:0000313" key="1">
    <source>
        <dbReference type="EMBL" id="JAH80950.1"/>
    </source>
</evidence>
<proteinExistence type="predicted"/>
<organism evidence="1">
    <name type="scientific">Anguilla anguilla</name>
    <name type="common">European freshwater eel</name>
    <name type="synonym">Muraena anguilla</name>
    <dbReference type="NCBI Taxonomy" id="7936"/>
    <lineage>
        <taxon>Eukaryota</taxon>
        <taxon>Metazoa</taxon>
        <taxon>Chordata</taxon>
        <taxon>Craniata</taxon>
        <taxon>Vertebrata</taxon>
        <taxon>Euteleostomi</taxon>
        <taxon>Actinopterygii</taxon>
        <taxon>Neopterygii</taxon>
        <taxon>Teleostei</taxon>
        <taxon>Anguilliformes</taxon>
        <taxon>Anguillidae</taxon>
        <taxon>Anguilla</taxon>
    </lineage>
</organism>
<accession>A0A0E9VUF2</accession>
<protein>
    <submittedName>
        <fullName evidence="1">Uncharacterized protein</fullName>
    </submittedName>
</protein>
<reference evidence="1" key="1">
    <citation type="submission" date="2014-11" db="EMBL/GenBank/DDBJ databases">
        <authorList>
            <person name="Amaro Gonzalez C."/>
        </authorList>
    </citation>
    <scope>NUCLEOTIDE SEQUENCE</scope>
</reference>
<name>A0A0E9VUF2_ANGAN</name>
<dbReference type="AlphaFoldDB" id="A0A0E9VUF2"/>
<reference evidence="1" key="2">
    <citation type="journal article" date="2015" name="Fish Shellfish Immunol.">
        <title>Early steps in the European eel (Anguilla anguilla)-Vibrio vulnificus interaction in the gills: Role of the RtxA13 toxin.</title>
        <authorList>
            <person name="Callol A."/>
            <person name="Pajuelo D."/>
            <person name="Ebbesson L."/>
            <person name="Teles M."/>
            <person name="MacKenzie S."/>
            <person name="Amaro C."/>
        </authorList>
    </citation>
    <scope>NUCLEOTIDE SEQUENCE</scope>
</reference>
<dbReference type="EMBL" id="GBXM01027627">
    <property type="protein sequence ID" value="JAH80950.1"/>
    <property type="molecule type" value="Transcribed_RNA"/>
</dbReference>
<sequence>MLFWLNGSESLQPCCSVYYKASQKNGGCYSSKGWTNSILMPIILEEMLDVGCQVSTYFWPCSVPEGWNVP</sequence>